<dbReference type="AlphaFoldDB" id="A0A9X6U6B5"/>
<feature type="domain" description="Transposase IS4-like" evidence="2">
    <location>
        <begin position="7"/>
        <end position="153"/>
    </location>
</feature>
<evidence type="ECO:0000256" key="1">
    <source>
        <dbReference type="ARBA" id="ARBA00002286"/>
    </source>
</evidence>
<evidence type="ECO:0000259" key="2">
    <source>
        <dbReference type="Pfam" id="PF01609"/>
    </source>
</evidence>
<dbReference type="Pfam" id="PF01609">
    <property type="entry name" value="DDE_Tnp_1"/>
    <property type="match status" value="1"/>
</dbReference>
<protein>
    <recommendedName>
        <fullName evidence="2">Transposase IS4-like domain-containing protein</fullName>
    </recommendedName>
</protein>
<dbReference type="GO" id="GO:0004803">
    <property type="term" value="F:transposase activity"/>
    <property type="evidence" value="ECO:0007669"/>
    <property type="project" value="InterPro"/>
</dbReference>
<dbReference type="Gene3D" id="3.90.350.10">
    <property type="entry name" value="Transposase Inhibitor Protein From Tn5, Chain A, domain 1"/>
    <property type="match status" value="1"/>
</dbReference>
<dbReference type="PANTHER" id="PTHR33258:SF1">
    <property type="entry name" value="TRANSPOSASE INSL FOR INSERTION SEQUENCE ELEMENT IS186A-RELATED"/>
    <property type="match status" value="1"/>
</dbReference>
<organism evidence="3 4">
    <name type="scientific">Bacillus cereus</name>
    <dbReference type="NCBI Taxonomy" id="1396"/>
    <lineage>
        <taxon>Bacteria</taxon>
        <taxon>Bacillati</taxon>
        <taxon>Bacillota</taxon>
        <taxon>Bacilli</taxon>
        <taxon>Bacillales</taxon>
        <taxon>Bacillaceae</taxon>
        <taxon>Bacillus</taxon>
        <taxon>Bacillus cereus group</taxon>
    </lineage>
</organism>
<comment type="function">
    <text evidence="1">Involved in the transposition of the insertion sequence.</text>
</comment>
<dbReference type="SUPFAM" id="SSF53098">
    <property type="entry name" value="Ribonuclease H-like"/>
    <property type="match status" value="1"/>
</dbReference>
<dbReference type="PANTHER" id="PTHR33258">
    <property type="entry name" value="TRANSPOSASE INSL FOR INSERTION SEQUENCE ELEMENT IS186A-RELATED"/>
    <property type="match status" value="1"/>
</dbReference>
<sequence>MDERQSLCNMVDHLDLKTSTIILADRGYESFNVYEHINKSGYNYVIRGKDIKSNGFLSHLELPQSSTFDVTVELKLTRRQTKEIKSDKSYRFLSSTAKFDYLEKDSKDYYPIKLRVVRLEVEKGIYECLLTNLDANWFPPSELKTLYHLRWGIGVSR</sequence>
<dbReference type="GO" id="GO:0006313">
    <property type="term" value="P:DNA transposition"/>
    <property type="evidence" value="ECO:0007669"/>
    <property type="project" value="InterPro"/>
</dbReference>
<dbReference type="InterPro" id="IPR002559">
    <property type="entry name" value="Transposase_11"/>
</dbReference>
<comment type="caution">
    <text evidence="3">The sequence shown here is derived from an EMBL/GenBank/DDBJ whole genome shotgun (WGS) entry which is preliminary data.</text>
</comment>
<dbReference type="InterPro" id="IPR012337">
    <property type="entry name" value="RNaseH-like_sf"/>
</dbReference>
<dbReference type="EMBL" id="NUAN01000245">
    <property type="protein sequence ID" value="PEN82388.1"/>
    <property type="molecule type" value="Genomic_DNA"/>
</dbReference>
<proteinExistence type="predicted"/>
<accession>A0A9X6U6B5</accession>
<dbReference type="GO" id="GO:0003677">
    <property type="term" value="F:DNA binding"/>
    <property type="evidence" value="ECO:0007669"/>
    <property type="project" value="InterPro"/>
</dbReference>
<gene>
    <name evidence="3" type="ORF">CN553_28770</name>
</gene>
<name>A0A9X6U6B5_BACCE</name>
<evidence type="ECO:0000313" key="3">
    <source>
        <dbReference type="EMBL" id="PEN82388.1"/>
    </source>
</evidence>
<dbReference type="Proteomes" id="UP000220691">
    <property type="component" value="Unassembled WGS sequence"/>
</dbReference>
<evidence type="ECO:0000313" key="4">
    <source>
        <dbReference type="Proteomes" id="UP000220691"/>
    </source>
</evidence>
<reference evidence="3 4" key="1">
    <citation type="submission" date="2017-09" db="EMBL/GenBank/DDBJ databases">
        <title>Large-scale bioinformatics analysis of Bacillus genomes uncovers conserved roles of natural products in bacterial physiology.</title>
        <authorList>
            <consortium name="Agbiome Team Llc"/>
            <person name="Bleich R.M."/>
            <person name="Kirk G.J."/>
            <person name="Santa Maria K.C."/>
            <person name="Allen S.E."/>
            <person name="Farag S."/>
            <person name="Shank E.A."/>
            <person name="Bowers A."/>
        </authorList>
    </citation>
    <scope>NUCLEOTIDE SEQUENCE [LARGE SCALE GENOMIC DNA]</scope>
    <source>
        <strain evidence="3 4">AFS027647</strain>
    </source>
</reference>